<gene>
    <name evidence="2" type="ORF">COO91_10119</name>
</gene>
<feature type="transmembrane region" description="Helical" evidence="1">
    <location>
        <begin position="12"/>
        <end position="31"/>
    </location>
</feature>
<proteinExistence type="predicted"/>
<reference evidence="2 3" key="1">
    <citation type="submission" date="2017-11" db="EMBL/GenBank/DDBJ databases">
        <title>Complete genome of a free-living desiccation-tolerant cyanobacterium and its photosynthetic adaptation to extreme terrestrial habitat.</title>
        <authorList>
            <person name="Shang J."/>
        </authorList>
    </citation>
    <scope>NUCLEOTIDE SEQUENCE [LARGE SCALE GENOMIC DNA]</scope>
    <source>
        <strain evidence="2 3">CCNUN1</strain>
        <plasmid evidence="3">pnfsy07</plasmid>
    </source>
</reference>
<keyword evidence="2" id="KW-0614">Plasmid</keyword>
<keyword evidence="1" id="KW-1133">Transmembrane helix</keyword>
<geneLocation type="plasmid" evidence="3">
    <name>pnfsy07</name>
</geneLocation>
<protein>
    <submittedName>
        <fullName evidence="2">Uncharacterized protein</fullName>
    </submittedName>
</protein>
<organism evidence="2 3">
    <name type="scientific">Nostoc flagelliforme CCNUN1</name>
    <dbReference type="NCBI Taxonomy" id="2038116"/>
    <lineage>
        <taxon>Bacteria</taxon>
        <taxon>Bacillati</taxon>
        <taxon>Cyanobacteriota</taxon>
        <taxon>Cyanophyceae</taxon>
        <taxon>Nostocales</taxon>
        <taxon>Nostocaceae</taxon>
        <taxon>Nostoc</taxon>
    </lineage>
</organism>
<keyword evidence="1" id="KW-0812">Transmembrane</keyword>
<dbReference type="AlphaFoldDB" id="A0A2K8T8D1"/>
<evidence type="ECO:0000313" key="3">
    <source>
        <dbReference type="Proteomes" id="UP000232003"/>
    </source>
</evidence>
<accession>A0A2K8T8D1</accession>
<evidence type="ECO:0000313" key="2">
    <source>
        <dbReference type="EMBL" id="AUB43910.1"/>
    </source>
</evidence>
<keyword evidence="3" id="KW-1185">Reference proteome</keyword>
<sequence length="67" mass="7313">MLDNPDFLNVRKLAFALALGPLGLLLLFFILDVTLPHGKLLQVAERSCLTSEMTASVATLNPNKCEN</sequence>
<evidence type="ECO:0000256" key="1">
    <source>
        <dbReference type="SAM" id="Phobius"/>
    </source>
</evidence>
<keyword evidence="1" id="KW-0472">Membrane</keyword>
<name>A0A2K8T8D1_9NOSO</name>
<dbReference type="Proteomes" id="UP000232003">
    <property type="component" value="Plasmid pNFSY07"/>
</dbReference>
<dbReference type="KEGG" id="nfl:COO91_10119"/>
<dbReference type="EMBL" id="CP024792">
    <property type="protein sequence ID" value="AUB43910.1"/>
    <property type="molecule type" value="Genomic_DNA"/>
</dbReference>